<evidence type="ECO:0008006" key="2">
    <source>
        <dbReference type="Google" id="ProtNLM"/>
    </source>
</evidence>
<dbReference type="EMBL" id="MN739696">
    <property type="protein sequence ID" value="QHT21758.1"/>
    <property type="molecule type" value="Genomic_DNA"/>
</dbReference>
<evidence type="ECO:0000313" key="1">
    <source>
        <dbReference type="EMBL" id="QHT21758.1"/>
    </source>
</evidence>
<accession>A0A6C0DZ46</accession>
<dbReference type="AlphaFoldDB" id="A0A6C0DZ46"/>
<organism evidence="1">
    <name type="scientific">viral metagenome</name>
    <dbReference type="NCBI Taxonomy" id="1070528"/>
    <lineage>
        <taxon>unclassified sequences</taxon>
        <taxon>metagenomes</taxon>
        <taxon>organismal metagenomes</taxon>
    </lineage>
</organism>
<sequence>MDIKSKYNALKTYNHIYNSNIVITVPHSVPIEIIPNNVERIRTHDLSALLFAEILQEKLSKYIKNITLIISSQSRYQIDDNRNEAYDKKTELWQKLTKPGVITPDTILLDTHSFPLNYNKDTIYFLQNETHKNAIGHILCKKLKAKGINCNVYISAQNMNSIIDKNNSYKTLIEVNENLSYDDLQRLADELCDALISFLVNKYDTKKNI</sequence>
<reference evidence="1" key="1">
    <citation type="journal article" date="2020" name="Nature">
        <title>Giant virus diversity and host interactions through global metagenomics.</title>
        <authorList>
            <person name="Schulz F."/>
            <person name="Roux S."/>
            <person name="Paez-Espino D."/>
            <person name="Jungbluth S."/>
            <person name="Walsh D.A."/>
            <person name="Denef V.J."/>
            <person name="McMahon K.D."/>
            <person name="Konstantinidis K.T."/>
            <person name="Eloe-Fadrosh E.A."/>
            <person name="Kyrpides N.C."/>
            <person name="Woyke T."/>
        </authorList>
    </citation>
    <scope>NUCLEOTIDE SEQUENCE</scope>
    <source>
        <strain evidence="1">GVMAG-M-3300023179-103</strain>
    </source>
</reference>
<name>A0A6C0DZ46_9ZZZZ</name>
<protein>
    <recommendedName>
        <fullName evidence="2">N-formylglutamate amidohydrolase</fullName>
    </recommendedName>
</protein>
<proteinExistence type="predicted"/>